<dbReference type="AlphaFoldDB" id="A0A915J261"/>
<evidence type="ECO:0000313" key="1">
    <source>
        <dbReference type="Proteomes" id="UP000887565"/>
    </source>
</evidence>
<reference evidence="2" key="1">
    <citation type="submission" date="2022-11" db="UniProtKB">
        <authorList>
            <consortium name="WormBaseParasite"/>
        </authorList>
    </citation>
    <scope>IDENTIFICATION</scope>
</reference>
<accession>A0A915J261</accession>
<dbReference type="Proteomes" id="UP000887565">
    <property type="component" value="Unplaced"/>
</dbReference>
<evidence type="ECO:0000313" key="2">
    <source>
        <dbReference type="WBParaSite" id="nRc.2.0.1.t20551-RA"/>
    </source>
</evidence>
<keyword evidence="1" id="KW-1185">Reference proteome</keyword>
<proteinExistence type="predicted"/>
<name>A0A915J261_ROMCU</name>
<organism evidence="1 2">
    <name type="scientific">Romanomermis culicivorax</name>
    <name type="common">Nematode worm</name>
    <dbReference type="NCBI Taxonomy" id="13658"/>
    <lineage>
        <taxon>Eukaryota</taxon>
        <taxon>Metazoa</taxon>
        <taxon>Ecdysozoa</taxon>
        <taxon>Nematoda</taxon>
        <taxon>Enoplea</taxon>
        <taxon>Dorylaimia</taxon>
        <taxon>Mermithida</taxon>
        <taxon>Mermithoidea</taxon>
        <taxon>Mermithidae</taxon>
        <taxon>Romanomermis</taxon>
    </lineage>
</organism>
<dbReference type="WBParaSite" id="nRc.2.0.1.t20551-RA">
    <property type="protein sequence ID" value="nRc.2.0.1.t20551-RA"/>
    <property type="gene ID" value="nRc.2.0.1.g20551"/>
</dbReference>
<protein>
    <submittedName>
        <fullName evidence="2">Uncharacterized protein</fullName>
    </submittedName>
</protein>
<sequence>MQKKRQDKEKRIAHEENKAELDKKSKDFFMSTSICRRTARDIPMPLDLKIFFEILEKGGPRNVGLGHFGVAVLAPISSALGHFGTSQFGVCSFGTGHFDAS</sequence>